<keyword evidence="1" id="KW-0812">Transmembrane</keyword>
<keyword evidence="1" id="KW-1133">Transmembrane helix</keyword>
<dbReference type="EMBL" id="AZHF01000011">
    <property type="protein sequence ID" value="OAA69184.1"/>
    <property type="molecule type" value="Genomic_DNA"/>
</dbReference>
<sequence>MLLRFSSTIIISITSFSPFSTNYRINDTKLRTTTIPNNMPGSLNSNDPDNMRNCLPHGESAIAALSVAFVFLLAGVGYLAYKSHHTKSTMGLVGCFEGAQRDLLG</sequence>
<evidence type="ECO:0000313" key="3">
    <source>
        <dbReference type="Proteomes" id="UP000076881"/>
    </source>
</evidence>
<proteinExistence type="predicted"/>
<name>A0A162LDS8_CORDF</name>
<feature type="transmembrane region" description="Helical" evidence="1">
    <location>
        <begin position="61"/>
        <end position="81"/>
    </location>
</feature>
<gene>
    <name evidence="2" type="ORF">LEL_10060</name>
</gene>
<organism evidence="2 3">
    <name type="scientific">Akanthomyces lecanii RCEF 1005</name>
    <dbReference type="NCBI Taxonomy" id="1081108"/>
    <lineage>
        <taxon>Eukaryota</taxon>
        <taxon>Fungi</taxon>
        <taxon>Dikarya</taxon>
        <taxon>Ascomycota</taxon>
        <taxon>Pezizomycotina</taxon>
        <taxon>Sordariomycetes</taxon>
        <taxon>Hypocreomycetidae</taxon>
        <taxon>Hypocreales</taxon>
        <taxon>Cordycipitaceae</taxon>
        <taxon>Akanthomyces</taxon>
        <taxon>Cordyceps confragosa</taxon>
    </lineage>
</organism>
<comment type="caution">
    <text evidence="2">The sequence shown here is derived from an EMBL/GenBank/DDBJ whole genome shotgun (WGS) entry which is preliminary data.</text>
</comment>
<evidence type="ECO:0000256" key="1">
    <source>
        <dbReference type="SAM" id="Phobius"/>
    </source>
</evidence>
<dbReference type="AlphaFoldDB" id="A0A162LDS8"/>
<protein>
    <submittedName>
        <fullName evidence="2">Uncharacterized protein</fullName>
    </submittedName>
</protein>
<keyword evidence="3" id="KW-1185">Reference proteome</keyword>
<dbReference type="Proteomes" id="UP000076881">
    <property type="component" value="Unassembled WGS sequence"/>
</dbReference>
<accession>A0A162LDS8</accession>
<keyword evidence="1" id="KW-0472">Membrane</keyword>
<evidence type="ECO:0000313" key="2">
    <source>
        <dbReference type="EMBL" id="OAA69184.1"/>
    </source>
</evidence>
<reference evidence="2 3" key="1">
    <citation type="journal article" date="2016" name="Genome Biol. Evol.">
        <title>Divergent and convergent evolution of fungal pathogenicity.</title>
        <authorList>
            <person name="Shang Y."/>
            <person name="Xiao G."/>
            <person name="Zheng P."/>
            <person name="Cen K."/>
            <person name="Zhan S."/>
            <person name="Wang C."/>
        </authorList>
    </citation>
    <scope>NUCLEOTIDE SEQUENCE [LARGE SCALE GENOMIC DNA]</scope>
    <source>
        <strain evidence="2 3">RCEF 1005</strain>
    </source>
</reference>